<evidence type="ECO:0000313" key="3">
    <source>
        <dbReference type="Proteomes" id="UP000596083"/>
    </source>
</evidence>
<organism evidence="2 3">
    <name type="scientific">Martelella lutilitoris</name>
    <dbReference type="NCBI Taxonomy" id="2583532"/>
    <lineage>
        <taxon>Bacteria</taxon>
        <taxon>Pseudomonadati</taxon>
        <taxon>Pseudomonadota</taxon>
        <taxon>Alphaproteobacteria</taxon>
        <taxon>Hyphomicrobiales</taxon>
        <taxon>Aurantimonadaceae</taxon>
        <taxon>Martelella</taxon>
    </lineage>
</organism>
<dbReference type="InterPro" id="IPR003779">
    <property type="entry name" value="CMD-like"/>
</dbReference>
<dbReference type="RefSeq" id="WP_200338413.1">
    <property type="nucleotide sequence ID" value="NZ_CP066788.1"/>
</dbReference>
<proteinExistence type="predicted"/>
<dbReference type="InterPro" id="IPR029032">
    <property type="entry name" value="AhpD-like"/>
</dbReference>
<dbReference type="Proteomes" id="UP000596083">
    <property type="component" value="Plasmid plas-002"/>
</dbReference>
<dbReference type="Gene3D" id="1.20.1290.10">
    <property type="entry name" value="AhpD-like"/>
    <property type="match status" value="1"/>
</dbReference>
<evidence type="ECO:0000313" key="2">
    <source>
        <dbReference type="EMBL" id="QQM33097.1"/>
    </source>
</evidence>
<dbReference type="EMBL" id="CP066788">
    <property type="protein sequence ID" value="QQM33097.1"/>
    <property type="molecule type" value="Genomic_DNA"/>
</dbReference>
<sequence>MTEKTTLPPLEDRDWPAEIADMKDGFAGTLNVYRTMAHHPDLLSAWAPLRRHVVQESALGPERSELVILRVAFRLGAAYEWNHHVDRATKLGFSAQRIAALRAVPEGEDGLLARAVDMLIDTHRLSPAIETALAEAFGRPAVFDLMATVGFYSVLGYIVMTYATPLDSGIADVFAGPDE</sequence>
<keyword evidence="2" id="KW-0614">Plasmid</keyword>
<dbReference type="GO" id="GO:0051920">
    <property type="term" value="F:peroxiredoxin activity"/>
    <property type="evidence" value="ECO:0007669"/>
    <property type="project" value="InterPro"/>
</dbReference>
<dbReference type="Pfam" id="PF02627">
    <property type="entry name" value="CMD"/>
    <property type="match status" value="1"/>
</dbReference>
<protein>
    <submittedName>
        <fullName evidence="2">Carboxymuconolactone decarboxylase family protein</fullName>
    </submittedName>
</protein>
<dbReference type="SUPFAM" id="SSF69118">
    <property type="entry name" value="AhpD-like"/>
    <property type="match status" value="1"/>
</dbReference>
<dbReference type="PANTHER" id="PTHR34846">
    <property type="entry name" value="4-CARBOXYMUCONOLACTONE DECARBOXYLASE FAMILY PROTEIN (AFU_ORTHOLOGUE AFUA_6G11590)"/>
    <property type="match status" value="1"/>
</dbReference>
<geneLocation type="plasmid" evidence="2 3">
    <name>plas-002</name>
</geneLocation>
<accession>A0A7T7HPT1</accession>
<reference evidence="2 3" key="1">
    <citation type="submission" date="2020-12" db="EMBL/GenBank/DDBJ databases">
        <authorList>
            <person name="Zheng R.K."/>
            <person name="Sun C.M."/>
        </authorList>
    </citation>
    <scope>NUCLEOTIDE SEQUENCE [LARGE SCALE GENOMIC DNA]</scope>
    <source>
        <strain evidence="2 3">ZRK001</strain>
        <plasmid evidence="2 3">plas-002</plasmid>
    </source>
</reference>
<gene>
    <name evidence="2" type="ORF">JET14_21820</name>
</gene>
<name>A0A7T7HPT1_9HYPH</name>
<feature type="domain" description="Carboxymuconolactone decarboxylase-like" evidence="1">
    <location>
        <begin position="40"/>
        <end position="104"/>
    </location>
</feature>
<dbReference type="AlphaFoldDB" id="A0A7T7HPT1"/>
<dbReference type="KEGG" id="mlut:JET14_21820"/>
<dbReference type="PANTHER" id="PTHR34846:SF5">
    <property type="entry name" value="CARBOXYMUCONOLACTONE DECARBOXYLASE-LIKE DOMAIN-CONTAINING PROTEIN"/>
    <property type="match status" value="1"/>
</dbReference>
<evidence type="ECO:0000259" key="1">
    <source>
        <dbReference type="Pfam" id="PF02627"/>
    </source>
</evidence>